<reference evidence="1 2" key="1">
    <citation type="submission" date="2021-06" db="EMBL/GenBank/DDBJ databases">
        <authorList>
            <person name="Palmer J.M."/>
        </authorList>
    </citation>
    <scope>NUCLEOTIDE SEQUENCE [LARGE SCALE GENOMIC DNA]</scope>
    <source>
        <strain evidence="2">if_2019</strain>
        <tissue evidence="1">Muscle</tissue>
    </source>
</reference>
<evidence type="ECO:0000313" key="2">
    <source>
        <dbReference type="Proteomes" id="UP001482620"/>
    </source>
</evidence>
<accession>A0ABV0TYL2</accession>
<dbReference type="Proteomes" id="UP001482620">
    <property type="component" value="Unassembled WGS sequence"/>
</dbReference>
<gene>
    <name evidence="1" type="ORF">ILYODFUR_022890</name>
</gene>
<organism evidence="1 2">
    <name type="scientific">Ilyodon furcidens</name>
    <name type="common">goldbreast splitfin</name>
    <dbReference type="NCBI Taxonomy" id="33524"/>
    <lineage>
        <taxon>Eukaryota</taxon>
        <taxon>Metazoa</taxon>
        <taxon>Chordata</taxon>
        <taxon>Craniata</taxon>
        <taxon>Vertebrata</taxon>
        <taxon>Euteleostomi</taxon>
        <taxon>Actinopterygii</taxon>
        <taxon>Neopterygii</taxon>
        <taxon>Teleostei</taxon>
        <taxon>Neoteleostei</taxon>
        <taxon>Acanthomorphata</taxon>
        <taxon>Ovalentaria</taxon>
        <taxon>Atherinomorphae</taxon>
        <taxon>Cyprinodontiformes</taxon>
        <taxon>Goodeidae</taxon>
        <taxon>Ilyodon</taxon>
    </lineage>
</organism>
<keyword evidence="2" id="KW-1185">Reference proteome</keyword>
<evidence type="ECO:0000313" key="1">
    <source>
        <dbReference type="EMBL" id="MEQ2237417.1"/>
    </source>
</evidence>
<name>A0ABV0TYL2_9TELE</name>
<proteinExistence type="predicted"/>
<dbReference type="EMBL" id="JAHRIQ010048904">
    <property type="protein sequence ID" value="MEQ2237417.1"/>
    <property type="molecule type" value="Genomic_DNA"/>
</dbReference>
<protein>
    <submittedName>
        <fullName evidence="1">Uncharacterized protein</fullName>
    </submittedName>
</protein>
<sequence>MDEYQLWCEEASATIARVGKFSLECRSTEAVSVLYRQFEKFVWPTVPQQEERISQITELAIRLHGVEEGQRYIEKTVSKHSEMVESIRELSNGLMELEAKLKRATEWEVHLLLHPHHLLTCGCQTTGPSRPQPITDCRYRASGHTLSVYHWSITP</sequence>
<comment type="caution">
    <text evidence="1">The sequence shown here is derived from an EMBL/GenBank/DDBJ whole genome shotgun (WGS) entry which is preliminary data.</text>
</comment>